<reference evidence="2" key="2">
    <citation type="submission" date="2022-02" db="EMBL/GenBank/DDBJ databases">
        <authorList>
            <person name="Christensen J.J.E."/>
            <person name="Jensen C.S."/>
            <person name="Nielsen X.C."/>
            <person name="Dargis R."/>
        </authorList>
    </citation>
    <scope>NUCLEOTIDE SEQUENCE</scope>
    <source>
        <strain evidence="2">K13014465</strain>
    </source>
</reference>
<name>A0AAW5WK30_STRCR</name>
<keyword evidence="1" id="KW-0812">Transmembrane</keyword>
<dbReference type="Proteomes" id="UP001208029">
    <property type="component" value="Unassembled WGS sequence"/>
</dbReference>
<dbReference type="CDD" id="cd16427">
    <property type="entry name" value="TraM-like"/>
    <property type="match status" value="1"/>
</dbReference>
<proteinExistence type="predicted"/>
<evidence type="ECO:0000313" key="3">
    <source>
        <dbReference type="Proteomes" id="UP001208029"/>
    </source>
</evidence>
<sequence>MAFIPFKKSNKCLVTDDLFIEITWEEGKSPEYDSELLGIIEGLDQQYLDTFQHPIEESLPYVTFRQAELLFQALQDAYGQLQLNRVAICHLEGKEAVSEGEVFASPFVIDRNYQNLLLPLIQAILIDPEFQSYTYTEKREYFVNQIYPAYKVSLGIQESSLPLFPVEGEQVSTVAPTQKQVSKMSVPPAQPVAASSIKESSLKKVYILLGLLGVLAAGGIISSMMAFSQLSKQSEQVTYLYQELKDTNSLIDKEHQVDVFNRYFLPTYYSGNKEALSEYLSDGDAKYTAPKEGTLQSVILEKMTYDSKTKEYMSTYVLSVKHDDKPSNVRLTFKVKATDSKKGFVVTTEPKESNYNK</sequence>
<keyword evidence="1" id="KW-1133">Transmembrane helix</keyword>
<reference evidence="2" key="1">
    <citation type="journal article" date="2022" name="Med Res Arch">
        <title>Genomic identification of streptococcal strains and relation to clinical characteristics. A substudy to The Partial Oral Treatment of Endocarditis (POET) Trial.</title>
        <authorList>
            <person name="Christensen J."/>
            <person name="Jensen C."/>
            <person name="Dargis R."/>
            <person name="Nielsen X."/>
            <person name="Pries- Heje M."/>
            <person name="Wiingaard C."/>
            <person name="Ihlemann N."/>
            <person name="Gill S."/>
            <person name="Bruun N."/>
            <person name="Elming H."/>
            <person name="Povlsen J."/>
            <person name="Madsen T."/>
            <person name="Jensen K."/>
            <person name="Fuursted K."/>
            <person name="Ostergaard L."/>
            <person name="Christiansen U."/>
            <person name="Rosenvinge F."/>
            <person name="Helweg-Larsen J."/>
            <person name="Fosbol E."/>
            <person name="Kober L."/>
            <person name="Torp-Pedersen C."/>
            <person name="Tonder N."/>
            <person name="Moser C."/>
            <person name="Iversen K."/>
            <person name="Bundgaard H."/>
        </authorList>
    </citation>
    <scope>NUCLEOTIDE SEQUENCE</scope>
    <source>
        <strain evidence="2">K13014465</strain>
    </source>
</reference>
<organism evidence="2 3">
    <name type="scientific">Streptococcus cristatus</name>
    <dbReference type="NCBI Taxonomy" id="45634"/>
    <lineage>
        <taxon>Bacteria</taxon>
        <taxon>Bacillati</taxon>
        <taxon>Bacillota</taxon>
        <taxon>Bacilli</taxon>
        <taxon>Lactobacillales</taxon>
        <taxon>Streptococcaceae</taxon>
        <taxon>Streptococcus</taxon>
    </lineage>
</organism>
<comment type="caution">
    <text evidence="2">The sequence shown here is derived from an EMBL/GenBank/DDBJ whole genome shotgun (WGS) entry which is preliminary data.</text>
</comment>
<protein>
    <submittedName>
        <fullName evidence="2">Uncharacterized protein</fullName>
    </submittedName>
</protein>
<gene>
    <name evidence="2" type="ORF">MK546_01025</name>
</gene>
<keyword evidence="1" id="KW-0472">Membrane</keyword>
<feature type="transmembrane region" description="Helical" evidence="1">
    <location>
        <begin position="205"/>
        <end position="227"/>
    </location>
</feature>
<evidence type="ECO:0000256" key="1">
    <source>
        <dbReference type="SAM" id="Phobius"/>
    </source>
</evidence>
<dbReference type="EMBL" id="JAKUYZ010000002">
    <property type="protein sequence ID" value="MCY7220677.1"/>
    <property type="molecule type" value="Genomic_DNA"/>
</dbReference>
<dbReference type="Gene3D" id="3.10.450.540">
    <property type="match status" value="1"/>
</dbReference>
<accession>A0AAW5WK30</accession>
<evidence type="ECO:0000313" key="2">
    <source>
        <dbReference type="EMBL" id="MCY7220677.1"/>
    </source>
</evidence>
<dbReference type="AlphaFoldDB" id="A0AAW5WK30"/>
<dbReference type="RefSeq" id="WP_017646910.1">
    <property type="nucleotide sequence ID" value="NZ_JAKUYZ010000002.1"/>
</dbReference>